<dbReference type="Proteomes" id="UP000326500">
    <property type="component" value="Unassembled WGS sequence"/>
</dbReference>
<evidence type="ECO:0000313" key="3">
    <source>
        <dbReference type="EMBL" id="SDK06016.1"/>
    </source>
</evidence>
<feature type="transmembrane region" description="Helical" evidence="1">
    <location>
        <begin position="21"/>
        <end position="43"/>
    </location>
</feature>
<keyword evidence="4" id="KW-1185">Reference proteome</keyword>
<dbReference type="InterPro" id="IPR008972">
    <property type="entry name" value="Cupredoxin"/>
</dbReference>
<dbReference type="SUPFAM" id="SSF49503">
    <property type="entry name" value="Cupredoxins"/>
    <property type="match status" value="1"/>
</dbReference>
<keyword evidence="1" id="KW-0472">Membrane</keyword>
<dbReference type="Pfam" id="PF13473">
    <property type="entry name" value="Cupredoxin_1"/>
    <property type="match status" value="1"/>
</dbReference>
<sequence length="276" mass="29359">MVHTCEKYITLVSIPCPRMTGLARLLIVTLMIGCVALFSGAVAQEYGGDQTPVPTMAGGETNETNVTITSPEVNASIPAGNVTVSVNVTNFTLVEPTGQPNVPGEGHLHYYLDAPIPTNASEPAIPPTGGYVISTNLTHTWENVTAGEHNFSVQLVNNDHTPLIPLVFATVNVTVDGNATENATTVNITAQDIAFDTETITVPAGANVTMVFNNMDSVPHNVAIYDSSLRSEEIFVGDIITGPAEITYNFTAPSEPGTYYFQCDVHPSMNGDFIVE</sequence>
<dbReference type="EMBL" id="FNFT01000003">
    <property type="protein sequence ID" value="SDK06016.1"/>
    <property type="molecule type" value="Genomic_DNA"/>
</dbReference>
<reference evidence="3 4" key="1">
    <citation type="submission" date="2016-10" db="EMBL/GenBank/DDBJ databases">
        <authorList>
            <person name="Varghese N."/>
            <person name="Submissions S."/>
        </authorList>
    </citation>
    <scope>NUCLEOTIDE SEQUENCE [LARGE SCALE GENOMIC DNA]</scope>
    <source>
        <strain evidence="3 4">DSM 2373</strain>
    </source>
</reference>
<organism evidence="3 4">
    <name type="scientific">Methanoculleus thermophilus</name>
    <dbReference type="NCBI Taxonomy" id="2200"/>
    <lineage>
        <taxon>Archaea</taxon>
        <taxon>Methanobacteriati</taxon>
        <taxon>Methanobacteriota</taxon>
        <taxon>Stenosarchaea group</taxon>
        <taxon>Methanomicrobia</taxon>
        <taxon>Methanomicrobiales</taxon>
        <taxon>Methanomicrobiaceae</taxon>
        <taxon>Methanoculleus</taxon>
    </lineage>
</organism>
<accession>A0A1G8YTF9</accession>
<evidence type="ECO:0000256" key="1">
    <source>
        <dbReference type="SAM" id="Phobius"/>
    </source>
</evidence>
<proteinExistence type="predicted"/>
<feature type="domain" description="EfeO-type cupredoxin-like" evidence="2">
    <location>
        <begin position="177"/>
        <end position="275"/>
    </location>
</feature>
<dbReference type="InterPro" id="IPR028096">
    <property type="entry name" value="EfeO_Cupredoxin"/>
</dbReference>
<gene>
    <name evidence="3" type="ORF">SAMN04488571_103195</name>
</gene>
<evidence type="ECO:0000259" key="2">
    <source>
        <dbReference type="Pfam" id="PF13473"/>
    </source>
</evidence>
<name>A0A1G8YTF9_9EURY</name>
<protein>
    <recommendedName>
        <fullName evidence="2">EfeO-type cupredoxin-like domain-containing protein</fullName>
    </recommendedName>
</protein>
<keyword evidence="1" id="KW-1133">Transmembrane helix</keyword>
<evidence type="ECO:0000313" key="4">
    <source>
        <dbReference type="Proteomes" id="UP000326500"/>
    </source>
</evidence>
<dbReference type="STRING" id="2200.GCA_001571405_00101"/>
<keyword evidence="1" id="KW-0812">Transmembrane</keyword>
<dbReference type="Gene3D" id="2.60.40.420">
    <property type="entry name" value="Cupredoxins - blue copper proteins"/>
    <property type="match status" value="1"/>
</dbReference>
<dbReference type="AlphaFoldDB" id="A0A1G8YTF9"/>